<accession>A0AAD9RIM2</accession>
<gene>
    <name evidence="1" type="ORF">KPH14_012179</name>
</gene>
<organism evidence="1 2">
    <name type="scientific">Odynerus spinipes</name>
    <dbReference type="NCBI Taxonomy" id="1348599"/>
    <lineage>
        <taxon>Eukaryota</taxon>
        <taxon>Metazoa</taxon>
        <taxon>Ecdysozoa</taxon>
        <taxon>Arthropoda</taxon>
        <taxon>Hexapoda</taxon>
        <taxon>Insecta</taxon>
        <taxon>Pterygota</taxon>
        <taxon>Neoptera</taxon>
        <taxon>Endopterygota</taxon>
        <taxon>Hymenoptera</taxon>
        <taxon>Apocrita</taxon>
        <taxon>Aculeata</taxon>
        <taxon>Vespoidea</taxon>
        <taxon>Vespidae</taxon>
        <taxon>Eumeninae</taxon>
        <taxon>Odynerus</taxon>
    </lineage>
</organism>
<proteinExistence type="predicted"/>
<keyword evidence="2" id="KW-1185">Reference proteome</keyword>
<evidence type="ECO:0000313" key="2">
    <source>
        <dbReference type="Proteomes" id="UP001258017"/>
    </source>
</evidence>
<reference evidence="1" key="1">
    <citation type="submission" date="2021-08" db="EMBL/GenBank/DDBJ databases">
        <authorList>
            <person name="Misof B."/>
            <person name="Oliver O."/>
            <person name="Podsiadlowski L."/>
            <person name="Donath A."/>
            <person name="Peters R."/>
            <person name="Mayer C."/>
            <person name="Rust J."/>
            <person name="Gunkel S."/>
            <person name="Lesny P."/>
            <person name="Martin S."/>
            <person name="Oeyen J.P."/>
            <person name="Petersen M."/>
            <person name="Panagiotis P."/>
            <person name="Wilbrandt J."/>
            <person name="Tanja T."/>
        </authorList>
    </citation>
    <scope>NUCLEOTIDE SEQUENCE</scope>
    <source>
        <strain evidence="1">GBR_01_08_01A</strain>
        <tissue evidence="1">Thorax + abdomen</tissue>
    </source>
</reference>
<name>A0AAD9RIM2_9HYME</name>
<sequence length="67" mass="8086">MIMSVKEKYKVLRFTVVWKVSRYLDRRTYFDTFVSYFSPPKVLYPIVHIEKLLGVARSYPYLSVFRG</sequence>
<comment type="caution">
    <text evidence="1">The sequence shown here is derived from an EMBL/GenBank/DDBJ whole genome shotgun (WGS) entry which is preliminary data.</text>
</comment>
<evidence type="ECO:0000313" key="1">
    <source>
        <dbReference type="EMBL" id="KAK2579786.1"/>
    </source>
</evidence>
<reference evidence="1" key="2">
    <citation type="journal article" date="2023" name="Commun. Biol.">
        <title>Intrasexual cuticular hydrocarbon dimorphism in a wasp sheds light on hydrocarbon biosynthesis genes in Hymenoptera.</title>
        <authorList>
            <person name="Moris V.C."/>
            <person name="Podsiadlowski L."/>
            <person name="Martin S."/>
            <person name="Oeyen J.P."/>
            <person name="Donath A."/>
            <person name="Petersen M."/>
            <person name="Wilbrandt J."/>
            <person name="Misof B."/>
            <person name="Liedtke D."/>
            <person name="Thamm M."/>
            <person name="Scheiner R."/>
            <person name="Schmitt T."/>
            <person name="Niehuis O."/>
        </authorList>
    </citation>
    <scope>NUCLEOTIDE SEQUENCE</scope>
    <source>
        <strain evidence="1">GBR_01_08_01A</strain>
    </source>
</reference>
<dbReference type="Proteomes" id="UP001258017">
    <property type="component" value="Unassembled WGS sequence"/>
</dbReference>
<dbReference type="EMBL" id="JAIFRP010000078">
    <property type="protein sequence ID" value="KAK2579786.1"/>
    <property type="molecule type" value="Genomic_DNA"/>
</dbReference>
<dbReference type="AlphaFoldDB" id="A0AAD9RIM2"/>
<protein>
    <submittedName>
        <fullName evidence="1">Uncharacterized protein</fullName>
    </submittedName>
</protein>